<reference evidence="1 2" key="1">
    <citation type="submission" date="2017-05" db="EMBL/GenBank/DDBJ databases">
        <authorList>
            <person name="Varghese N."/>
            <person name="Submissions S."/>
        </authorList>
    </citation>
    <scope>NUCLEOTIDE SEQUENCE [LARGE SCALE GENOMIC DNA]</scope>
    <source>
        <strain evidence="1 2">DSM 21985</strain>
    </source>
</reference>
<dbReference type="Pfam" id="PF19265">
    <property type="entry name" value="DUF5908"/>
    <property type="match status" value="1"/>
</dbReference>
<evidence type="ECO:0000313" key="2">
    <source>
        <dbReference type="Proteomes" id="UP000317557"/>
    </source>
</evidence>
<gene>
    <name evidence="1" type="ORF">SAMN06265219_102418</name>
</gene>
<dbReference type="InterPro" id="IPR045459">
    <property type="entry name" value="DUF5908"/>
</dbReference>
<accession>A0A521BN96</accession>
<organism evidence="1 2">
    <name type="scientific">Gracilimonas mengyeensis</name>
    <dbReference type="NCBI Taxonomy" id="1302730"/>
    <lineage>
        <taxon>Bacteria</taxon>
        <taxon>Pseudomonadati</taxon>
        <taxon>Balneolota</taxon>
        <taxon>Balneolia</taxon>
        <taxon>Balneolales</taxon>
        <taxon>Balneolaceae</taxon>
        <taxon>Gracilimonas</taxon>
    </lineage>
</organism>
<dbReference type="EMBL" id="FXTP01000002">
    <property type="protein sequence ID" value="SMO48618.1"/>
    <property type="molecule type" value="Genomic_DNA"/>
</dbReference>
<evidence type="ECO:0000313" key="1">
    <source>
        <dbReference type="EMBL" id="SMO48618.1"/>
    </source>
</evidence>
<protein>
    <submittedName>
        <fullName evidence="1">Uncharacterized protein</fullName>
    </submittedName>
</protein>
<dbReference type="RefSeq" id="WP_185957160.1">
    <property type="nucleotide sequence ID" value="NZ_FXTP01000002.1"/>
</dbReference>
<sequence>MALEIKELIVKVRVTEEDSRVSHPDINIEELKKQVIEECLFELEERLTNGPER</sequence>
<keyword evidence="2" id="KW-1185">Reference proteome</keyword>
<dbReference type="AlphaFoldDB" id="A0A521BN96"/>
<proteinExistence type="predicted"/>
<dbReference type="Proteomes" id="UP000317557">
    <property type="component" value="Unassembled WGS sequence"/>
</dbReference>
<name>A0A521BN96_9BACT</name>